<dbReference type="AlphaFoldDB" id="A0A4Y2IY07"/>
<dbReference type="EMBL" id="BGPR01003014">
    <property type="protein sequence ID" value="GBM82484.1"/>
    <property type="molecule type" value="Genomic_DNA"/>
</dbReference>
<dbReference type="InterPro" id="IPR013103">
    <property type="entry name" value="RVT_2"/>
</dbReference>
<reference evidence="2 3" key="1">
    <citation type="journal article" date="2019" name="Sci. Rep.">
        <title>Orb-weaving spider Araneus ventricosus genome elucidates the spidroin gene catalogue.</title>
        <authorList>
            <person name="Kono N."/>
            <person name="Nakamura H."/>
            <person name="Ohtoshi R."/>
            <person name="Moran D.A.P."/>
            <person name="Shinohara A."/>
            <person name="Yoshida Y."/>
            <person name="Fujiwara M."/>
            <person name="Mori M."/>
            <person name="Tomita M."/>
            <person name="Arakawa K."/>
        </authorList>
    </citation>
    <scope>NUCLEOTIDE SEQUENCE [LARGE SCALE GENOMIC DNA]</scope>
</reference>
<proteinExistence type="predicted"/>
<name>A0A4Y2IY07_ARAVE</name>
<accession>A0A4Y2IY07</accession>
<evidence type="ECO:0000313" key="3">
    <source>
        <dbReference type="Proteomes" id="UP000499080"/>
    </source>
</evidence>
<evidence type="ECO:0000313" key="2">
    <source>
        <dbReference type="EMBL" id="GBM82484.1"/>
    </source>
</evidence>
<comment type="caution">
    <text evidence="2">The sequence shown here is derived from an EMBL/GenBank/DDBJ whole genome shotgun (WGS) entry which is preliminary data.</text>
</comment>
<dbReference type="OrthoDB" id="439192at2759"/>
<dbReference type="Pfam" id="PF07727">
    <property type="entry name" value="RVT_2"/>
    <property type="match status" value="1"/>
</dbReference>
<feature type="domain" description="Reverse transcriptase Ty1/copia-type" evidence="1">
    <location>
        <begin position="109"/>
        <end position="178"/>
    </location>
</feature>
<dbReference type="Proteomes" id="UP000499080">
    <property type="component" value="Unassembled WGS sequence"/>
</dbReference>
<sequence length="178" mass="20373">MIHNELFTPRKRDYPYIGVQSSPKESKDSDNKTDCKINVYARRARGRPTKIFTGKPGRTRKQYNIKEEIEEAQIALEDDIPSIKEALNLPNSEEWLGAMRTEYNVLLKNQAWRLLKRPKDKNINGSKWVLRTKYNADGSVALRKARLVAKGFAQIPDVDYQETFAPVARPGSIRAVLA</sequence>
<organism evidence="2 3">
    <name type="scientific">Araneus ventricosus</name>
    <name type="common">Orbweaver spider</name>
    <name type="synonym">Epeira ventricosa</name>
    <dbReference type="NCBI Taxonomy" id="182803"/>
    <lineage>
        <taxon>Eukaryota</taxon>
        <taxon>Metazoa</taxon>
        <taxon>Ecdysozoa</taxon>
        <taxon>Arthropoda</taxon>
        <taxon>Chelicerata</taxon>
        <taxon>Arachnida</taxon>
        <taxon>Araneae</taxon>
        <taxon>Araneomorphae</taxon>
        <taxon>Entelegynae</taxon>
        <taxon>Araneoidea</taxon>
        <taxon>Araneidae</taxon>
        <taxon>Araneus</taxon>
    </lineage>
</organism>
<evidence type="ECO:0000259" key="1">
    <source>
        <dbReference type="Pfam" id="PF07727"/>
    </source>
</evidence>
<protein>
    <submittedName>
        <fullName evidence="2">Copia protein</fullName>
    </submittedName>
</protein>
<gene>
    <name evidence="2" type="primary">GIP_310</name>
    <name evidence="2" type="ORF">AVEN_202385_1</name>
</gene>
<keyword evidence="3" id="KW-1185">Reference proteome</keyword>